<evidence type="ECO:0000256" key="3">
    <source>
        <dbReference type="ARBA" id="ARBA00023295"/>
    </source>
</evidence>
<dbReference type="GO" id="GO:0005975">
    <property type="term" value="P:carbohydrate metabolic process"/>
    <property type="evidence" value="ECO:0007669"/>
    <property type="project" value="InterPro"/>
</dbReference>
<evidence type="ECO:0000256" key="6">
    <source>
        <dbReference type="SAM" id="MobiDB-lite"/>
    </source>
</evidence>
<evidence type="ECO:0000256" key="4">
    <source>
        <dbReference type="PIRSR" id="PIRSR606710-1"/>
    </source>
</evidence>
<reference evidence="9 10" key="1">
    <citation type="submission" date="2017-09" db="EMBL/GenBank/DDBJ databases">
        <title>Complete genome sequence of Verrucomicrobial strain HZ-65, isolated from freshwater.</title>
        <authorList>
            <person name="Choi A."/>
        </authorList>
    </citation>
    <scope>NUCLEOTIDE SEQUENCE [LARGE SCALE GENOMIC DNA]</scope>
    <source>
        <strain evidence="9 10">HZ-65</strain>
    </source>
</reference>
<feature type="domain" description="Beta-xylosidase C-terminal Concanavalin A-like" evidence="8">
    <location>
        <begin position="356"/>
        <end position="544"/>
    </location>
</feature>
<comment type="similarity">
    <text evidence="1">Belongs to the glycosyl hydrolase 43 family.</text>
</comment>
<dbReference type="Proteomes" id="UP000217265">
    <property type="component" value="Chromosome"/>
</dbReference>
<feature type="signal peptide" evidence="7">
    <location>
        <begin position="1"/>
        <end position="18"/>
    </location>
</feature>
<organism evidence="9 10">
    <name type="scientific">Nibricoccus aquaticus</name>
    <dbReference type="NCBI Taxonomy" id="2576891"/>
    <lineage>
        <taxon>Bacteria</taxon>
        <taxon>Pseudomonadati</taxon>
        <taxon>Verrucomicrobiota</taxon>
        <taxon>Opitutia</taxon>
        <taxon>Opitutales</taxon>
        <taxon>Opitutaceae</taxon>
        <taxon>Nibricoccus</taxon>
    </lineage>
</organism>
<dbReference type="PANTHER" id="PTHR42812:SF12">
    <property type="entry name" value="BETA-XYLOSIDASE-RELATED"/>
    <property type="match status" value="1"/>
</dbReference>
<dbReference type="Gene3D" id="2.115.10.20">
    <property type="entry name" value="Glycosyl hydrolase domain, family 43"/>
    <property type="match status" value="1"/>
</dbReference>
<feature type="active site" description="Proton donor" evidence="4">
    <location>
        <position position="199"/>
    </location>
</feature>
<evidence type="ECO:0000256" key="1">
    <source>
        <dbReference type="ARBA" id="ARBA00009865"/>
    </source>
</evidence>
<dbReference type="AlphaFoldDB" id="A0A290QCR5"/>
<protein>
    <submittedName>
        <fullName evidence="9">Glycoside hydrolase</fullName>
    </submittedName>
</protein>
<name>A0A290QCR5_9BACT</name>
<dbReference type="InterPro" id="IPR051795">
    <property type="entry name" value="Glycosyl_Hydrlase_43"/>
</dbReference>
<feature type="site" description="Important for catalytic activity, responsible for pKa modulation of the active site Glu and correct orientation of both the proton donor and substrate" evidence="5">
    <location>
        <position position="150"/>
    </location>
</feature>
<keyword evidence="2 9" id="KW-0378">Hydrolase</keyword>
<dbReference type="SUPFAM" id="SSF75005">
    <property type="entry name" value="Arabinanase/levansucrase/invertase"/>
    <property type="match status" value="1"/>
</dbReference>
<dbReference type="Pfam" id="PF17851">
    <property type="entry name" value="GH43_C2"/>
    <property type="match status" value="1"/>
</dbReference>
<keyword evidence="10" id="KW-1185">Reference proteome</keyword>
<dbReference type="InterPro" id="IPR013320">
    <property type="entry name" value="ConA-like_dom_sf"/>
</dbReference>
<feature type="chain" id="PRO_5012154486" evidence="7">
    <location>
        <begin position="19"/>
        <end position="685"/>
    </location>
</feature>
<evidence type="ECO:0000256" key="7">
    <source>
        <dbReference type="SAM" id="SignalP"/>
    </source>
</evidence>
<dbReference type="CDD" id="cd09001">
    <property type="entry name" value="GH43_FsAxh1-like"/>
    <property type="match status" value="1"/>
</dbReference>
<dbReference type="PANTHER" id="PTHR42812">
    <property type="entry name" value="BETA-XYLOSIDASE"/>
    <property type="match status" value="1"/>
</dbReference>
<dbReference type="Pfam" id="PF04616">
    <property type="entry name" value="Glyco_hydro_43"/>
    <property type="match status" value="1"/>
</dbReference>
<proteinExistence type="inferred from homology"/>
<evidence type="ECO:0000313" key="9">
    <source>
        <dbReference type="EMBL" id="ATC66047.1"/>
    </source>
</evidence>
<dbReference type="RefSeq" id="WP_096057675.1">
    <property type="nucleotide sequence ID" value="NZ_CP023344.1"/>
</dbReference>
<feature type="compositionally biased region" description="Basic and acidic residues" evidence="6">
    <location>
        <begin position="345"/>
        <end position="356"/>
    </location>
</feature>
<dbReference type="KEGG" id="vbh:CMV30_07565"/>
<accession>A0A290QCR5</accession>
<evidence type="ECO:0000256" key="5">
    <source>
        <dbReference type="PIRSR" id="PIRSR606710-2"/>
    </source>
</evidence>
<dbReference type="Gene3D" id="2.60.120.200">
    <property type="match status" value="1"/>
</dbReference>
<sequence>MMCVAALSWLLWVGSAGAATWTADNGNGTFTNPLFYEEFSDPDLIRVGEDYYLTGTTMHAMPGLPVLHSKDLVNWRLLGYVFNKLNLGPGFRLEDGKEIYGQGIWAPSFRHHGGVFHIFTNVNGQTTQHFTATNPAGPWTRTAMKCSLHDLSVYFDDDGKAYAIWGYQGIHFAELNEALDDIVPGTQRVIIEKSAGMGEGVHLYKIDGRYYITSAWFEGRMKMPCARADKITGPYEVNPAISMDEDFGLAEGNRLRGQKGPPFDVVPGNTRDGGRMSLHQGGLVQTQAGEWWGFSMMDFNSLGRLTALSPITWKDSWPYFGLEGNLKRTPRTWVKPKTGSADAGNEEKPSAPYRRNDDFSGPELANVWQWNHVPDDARWSLKARPGFLRLETQAADNFWRARNSLTQRAMGPRSVATAVLDVGGLKAGDVAGLALLNLPYAWIGVRAKAGGGLEVAQFDQTTGETQRVALGEGMKRVWLRVSCDFLTEKARFAWSADGGRFAEIGREFTMVFQLKTFQGVRYSLFAFNEASQAGGAADFDSFAVDEPNPRGLMRAIPVGEAITLTARGRGLALGVKDGAFASVPADKAARFTVIDAGLGRVALRVEDGRLVGVAGERVELVRGEVSAATSFQWTETVYGDLILMSLVTHRHLRIAPESGGISADHPGPAPDRGDGSCFEWSLQRR</sequence>
<evidence type="ECO:0000259" key="8">
    <source>
        <dbReference type="Pfam" id="PF17851"/>
    </source>
</evidence>
<feature type="region of interest" description="Disordered" evidence="6">
    <location>
        <begin position="331"/>
        <end position="356"/>
    </location>
</feature>
<keyword evidence="3" id="KW-0326">Glycosidase</keyword>
<dbReference type="EMBL" id="CP023344">
    <property type="protein sequence ID" value="ATC66047.1"/>
    <property type="molecule type" value="Genomic_DNA"/>
</dbReference>
<dbReference type="InterPro" id="IPR023296">
    <property type="entry name" value="Glyco_hydro_beta-prop_sf"/>
</dbReference>
<evidence type="ECO:0000313" key="10">
    <source>
        <dbReference type="Proteomes" id="UP000217265"/>
    </source>
</evidence>
<evidence type="ECO:0000256" key="2">
    <source>
        <dbReference type="ARBA" id="ARBA00022801"/>
    </source>
</evidence>
<keyword evidence="7" id="KW-0732">Signal</keyword>
<dbReference type="GO" id="GO:0004553">
    <property type="term" value="F:hydrolase activity, hydrolyzing O-glycosyl compounds"/>
    <property type="evidence" value="ECO:0007669"/>
    <property type="project" value="InterPro"/>
</dbReference>
<feature type="active site" description="Proton acceptor" evidence="4">
    <location>
        <position position="41"/>
    </location>
</feature>
<dbReference type="SUPFAM" id="SSF49899">
    <property type="entry name" value="Concanavalin A-like lectins/glucanases"/>
    <property type="match status" value="1"/>
</dbReference>
<dbReference type="OrthoDB" id="181757at2"/>
<gene>
    <name evidence="9" type="ORF">CMV30_07565</name>
</gene>
<dbReference type="InterPro" id="IPR006710">
    <property type="entry name" value="Glyco_hydro_43"/>
</dbReference>
<dbReference type="InterPro" id="IPR041542">
    <property type="entry name" value="GH43_C2"/>
</dbReference>